<dbReference type="PANTHER" id="PTHR30325">
    <property type="entry name" value="MEMBRANE COMPONENT OF ABC TRANSPORTER"/>
    <property type="match status" value="1"/>
</dbReference>
<evidence type="ECO:0000313" key="7">
    <source>
        <dbReference type="EMBL" id="MBM3275297.1"/>
    </source>
</evidence>
<feature type="transmembrane region" description="Helical" evidence="5">
    <location>
        <begin position="84"/>
        <end position="106"/>
    </location>
</feature>
<evidence type="ECO:0000259" key="6">
    <source>
        <dbReference type="PROSITE" id="PS50928"/>
    </source>
</evidence>
<evidence type="ECO:0000256" key="4">
    <source>
        <dbReference type="ARBA" id="ARBA00023136"/>
    </source>
</evidence>
<sequence>GVQRLIEVWSSLPFFFIILILASIMQPNFWLLALILMLLNAWVGITYTMRGEFYRERSRDYVQAARALGVRDFKLMARHILPNALVPVVTLGPFAIVGNMSTLVGLDYLSFGLPPGTPSWGALLSQGAANIVNHPQLVYFPTLAFAGTLLCVVLVGEAVREAFDPKRYARLQ</sequence>
<proteinExistence type="inferred from homology"/>
<dbReference type="EMBL" id="VGJX01000519">
    <property type="protein sequence ID" value="MBM3275297.1"/>
    <property type="molecule type" value="Genomic_DNA"/>
</dbReference>
<dbReference type="AlphaFoldDB" id="A0A938BJG1"/>
<keyword evidence="4 5" id="KW-0472">Membrane</keyword>
<dbReference type="CDD" id="cd06261">
    <property type="entry name" value="TM_PBP2"/>
    <property type="match status" value="1"/>
</dbReference>
<dbReference type="GO" id="GO:0055085">
    <property type="term" value="P:transmembrane transport"/>
    <property type="evidence" value="ECO:0007669"/>
    <property type="project" value="InterPro"/>
</dbReference>
<dbReference type="PANTHER" id="PTHR30325:SF0">
    <property type="entry name" value="INNER MEMBRANE ABC TRANSPORTER PERMEASE PROTEIN YEJE"/>
    <property type="match status" value="1"/>
</dbReference>
<comment type="similarity">
    <text evidence="5">Belongs to the binding-protein-dependent transport system permease family.</text>
</comment>
<evidence type="ECO:0000313" key="8">
    <source>
        <dbReference type="Proteomes" id="UP000703893"/>
    </source>
</evidence>
<evidence type="ECO:0000256" key="5">
    <source>
        <dbReference type="RuleBase" id="RU363032"/>
    </source>
</evidence>
<comment type="subcellular location">
    <subcellularLocation>
        <location evidence="5">Cell membrane</location>
        <topology evidence="5">Multi-pass membrane protein</topology>
    </subcellularLocation>
    <subcellularLocation>
        <location evidence="1">Membrane</location>
        <topology evidence="1">Multi-pass membrane protein</topology>
    </subcellularLocation>
</comment>
<name>A0A938BJG1_9BACT</name>
<comment type="caution">
    <text evidence="7">The sequence shown here is derived from an EMBL/GenBank/DDBJ whole genome shotgun (WGS) entry which is preliminary data.</text>
</comment>
<accession>A0A938BJG1</accession>
<feature type="transmembrane region" description="Helical" evidence="5">
    <location>
        <begin position="138"/>
        <end position="159"/>
    </location>
</feature>
<evidence type="ECO:0000256" key="2">
    <source>
        <dbReference type="ARBA" id="ARBA00022692"/>
    </source>
</evidence>
<feature type="transmembrane region" description="Helical" evidence="5">
    <location>
        <begin position="5"/>
        <end position="24"/>
    </location>
</feature>
<dbReference type="SUPFAM" id="SSF161098">
    <property type="entry name" value="MetI-like"/>
    <property type="match status" value="1"/>
</dbReference>
<evidence type="ECO:0000256" key="1">
    <source>
        <dbReference type="ARBA" id="ARBA00004141"/>
    </source>
</evidence>
<protein>
    <submittedName>
        <fullName evidence="7">ABC transporter permease subunit</fullName>
    </submittedName>
</protein>
<dbReference type="Gene3D" id="1.10.3720.10">
    <property type="entry name" value="MetI-like"/>
    <property type="match status" value="1"/>
</dbReference>
<evidence type="ECO:0000256" key="3">
    <source>
        <dbReference type="ARBA" id="ARBA00022989"/>
    </source>
</evidence>
<feature type="domain" description="ABC transmembrane type-1" evidence="6">
    <location>
        <begin position="1"/>
        <end position="156"/>
    </location>
</feature>
<dbReference type="Proteomes" id="UP000703893">
    <property type="component" value="Unassembled WGS sequence"/>
</dbReference>
<reference evidence="7 8" key="1">
    <citation type="submission" date="2019-03" db="EMBL/GenBank/DDBJ databases">
        <title>Lake Tanganyika Metagenome-Assembled Genomes (MAGs).</title>
        <authorList>
            <person name="Tran P."/>
        </authorList>
    </citation>
    <scope>NUCLEOTIDE SEQUENCE [LARGE SCALE GENOMIC DNA]</scope>
    <source>
        <strain evidence="7">K_DeepCast_65m_m2_236</strain>
    </source>
</reference>
<dbReference type="InterPro" id="IPR000515">
    <property type="entry name" value="MetI-like"/>
</dbReference>
<dbReference type="Pfam" id="PF00528">
    <property type="entry name" value="BPD_transp_1"/>
    <property type="match status" value="1"/>
</dbReference>
<dbReference type="InterPro" id="IPR035906">
    <property type="entry name" value="MetI-like_sf"/>
</dbReference>
<dbReference type="GO" id="GO:0042884">
    <property type="term" value="P:microcin transport"/>
    <property type="evidence" value="ECO:0007669"/>
    <property type="project" value="TreeGrafter"/>
</dbReference>
<keyword evidence="2 5" id="KW-0812">Transmembrane</keyword>
<keyword evidence="5" id="KW-0813">Transport</keyword>
<dbReference type="PROSITE" id="PS50928">
    <property type="entry name" value="ABC_TM1"/>
    <property type="match status" value="1"/>
</dbReference>
<feature type="non-terminal residue" evidence="7">
    <location>
        <position position="1"/>
    </location>
</feature>
<dbReference type="GO" id="GO:0005886">
    <property type="term" value="C:plasma membrane"/>
    <property type="evidence" value="ECO:0007669"/>
    <property type="project" value="UniProtKB-SubCell"/>
</dbReference>
<keyword evidence="3 5" id="KW-1133">Transmembrane helix</keyword>
<organism evidence="7 8">
    <name type="scientific">Candidatus Tanganyikabacteria bacterium</name>
    <dbReference type="NCBI Taxonomy" id="2961651"/>
    <lineage>
        <taxon>Bacteria</taxon>
        <taxon>Bacillati</taxon>
        <taxon>Candidatus Sericytochromatia</taxon>
        <taxon>Candidatus Tanganyikabacteria</taxon>
    </lineage>
</organism>
<gene>
    <name evidence="7" type="ORF">FJZ00_09100</name>
</gene>
<feature type="transmembrane region" description="Helical" evidence="5">
    <location>
        <begin position="30"/>
        <end position="49"/>
    </location>
</feature>